<name>D9R081_LACSW</name>
<dbReference type="eggNOG" id="ENOG5032SRT">
    <property type="taxonomic scope" value="Bacteria"/>
</dbReference>
<dbReference type="OrthoDB" id="2085859at2"/>
<dbReference type="KEGG" id="csh:Closa_1953"/>
<evidence type="ECO:0000313" key="1">
    <source>
        <dbReference type="EMBL" id="ADL04532.1"/>
    </source>
</evidence>
<dbReference type="STRING" id="610130.Closa_1953"/>
<dbReference type="HOGENOM" id="CLU_157802_0_0_9"/>
<dbReference type="EMBL" id="CP002109">
    <property type="protein sequence ID" value="ADL04532.1"/>
    <property type="molecule type" value="Genomic_DNA"/>
</dbReference>
<evidence type="ECO:0000313" key="2">
    <source>
        <dbReference type="Proteomes" id="UP000001662"/>
    </source>
</evidence>
<accession>D9R081</accession>
<organism evidence="1 2">
    <name type="scientific">Lacrimispora saccharolytica (strain ATCC 35040 / DSM 2544 / NRCC 2533 / WM1)</name>
    <name type="common">Clostridium saccharolyticum</name>
    <dbReference type="NCBI Taxonomy" id="610130"/>
    <lineage>
        <taxon>Bacteria</taxon>
        <taxon>Bacillati</taxon>
        <taxon>Bacillota</taxon>
        <taxon>Clostridia</taxon>
        <taxon>Lachnospirales</taxon>
        <taxon>Lachnospiraceae</taxon>
        <taxon>Lacrimispora</taxon>
    </lineage>
</organism>
<gene>
    <name evidence="1" type="ordered locus">Closa_1953</name>
</gene>
<keyword evidence="2" id="KW-1185">Reference proteome</keyword>
<protein>
    <submittedName>
        <fullName evidence="1">Uncharacterized protein</fullName>
    </submittedName>
</protein>
<proteinExistence type="predicted"/>
<dbReference type="Proteomes" id="UP000001662">
    <property type="component" value="Chromosome"/>
</dbReference>
<dbReference type="AlphaFoldDB" id="D9R081"/>
<reference evidence="1" key="1">
    <citation type="submission" date="2010-07" db="EMBL/GenBank/DDBJ databases">
        <title>Complete sequence of Clostridium saccharolyticum WM1.</title>
        <authorList>
            <consortium name="US DOE Joint Genome Institute"/>
            <person name="Lucas S."/>
            <person name="Copeland A."/>
            <person name="Lapidus A."/>
            <person name="Cheng J.-F."/>
            <person name="Bruce D."/>
            <person name="Goodwin L."/>
            <person name="Pitluck S."/>
            <person name="Chertkov O."/>
            <person name="Detter J.C."/>
            <person name="Han C."/>
            <person name="Tapia R."/>
            <person name="Land M."/>
            <person name="Hauser L."/>
            <person name="Chang Y.-J."/>
            <person name="Jeffries C."/>
            <person name="Kyrpides N."/>
            <person name="Ivanova N."/>
            <person name="Mikhailova N."/>
            <person name="Mouttaki H."/>
            <person name="Lin L."/>
            <person name="Zhou J."/>
            <person name="Hemme C.L."/>
            <person name="Woyke T."/>
        </authorList>
    </citation>
    <scope>NUCLEOTIDE SEQUENCE [LARGE SCALE GENOMIC DNA]</scope>
    <source>
        <strain evidence="1">WM1</strain>
    </source>
</reference>
<sequence>MKIIWYDHLYVGEKAKKKRYRIIQGIRKSKSGPGIYVITPAVNGNNILDIYPAMTISGSAYQDEEFLILGIASSYWEALEVAGIIVNDMYRKTGGFDLSGFIGKEAGKV</sequence>
<dbReference type="PaxDb" id="610130-Closa_1953"/>